<keyword evidence="3" id="KW-1185">Reference proteome</keyword>
<sequence length="71" mass="7351">MGDEQHAPRDAVAVSEGGRTAVTMTLHAPQDAGCAPSGSARDDGEWRTPAVTESAGGKGRGKGRVRGRSYR</sequence>
<evidence type="ECO:0000256" key="1">
    <source>
        <dbReference type="SAM" id="MobiDB-lite"/>
    </source>
</evidence>
<dbReference type="Proteomes" id="UP001500063">
    <property type="component" value="Unassembled WGS sequence"/>
</dbReference>
<feature type="region of interest" description="Disordered" evidence="1">
    <location>
        <begin position="26"/>
        <end position="71"/>
    </location>
</feature>
<organism evidence="2 3">
    <name type="scientific">Streptomyces blastmyceticus</name>
    <dbReference type="NCBI Taxonomy" id="68180"/>
    <lineage>
        <taxon>Bacteria</taxon>
        <taxon>Bacillati</taxon>
        <taxon>Actinomycetota</taxon>
        <taxon>Actinomycetes</taxon>
        <taxon>Kitasatosporales</taxon>
        <taxon>Streptomycetaceae</taxon>
        <taxon>Streptomyces</taxon>
    </lineage>
</organism>
<feature type="compositionally biased region" description="Basic residues" evidence="1">
    <location>
        <begin position="59"/>
        <end position="71"/>
    </location>
</feature>
<evidence type="ECO:0000313" key="2">
    <source>
        <dbReference type="EMBL" id="GAA0335698.1"/>
    </source>
</evidence>
<accession>A0ABP3G4G9</accession>
<reference evidence="3" key="1">
    <citation type="journal article" date="2019" name="Int. J. Syst. Evol. Microbiol.">
        <title>The Global Catalogue of Microorganisms (GCM) 10K type strain sequencing project: providing services to taxonomists for standard genome sequencing and annotation.</title>
        <authorList>
            <consortium name="The Broad Institute Genomics Platform"/>
            <consortium name="The Broad Institute Genome Sequencing Center for Infectious Disease"/>
            <person name="Wu L."/>
            <person name="Ma J."/>
        </authorList>
    </citation>
    <scope>NUCLEOTIDE SEQUENCE [LARGE SCALE GENOMIC DNA]</scope>
    <source>
        <strain evidence="3">JCM 4565</strain>
    </source>
</reference>
<evidence type="ECO:0000313" key="3">
    <source>
        <dbReference type="Proteomes" id="UP001500063"/>
    </source>
</evidence>
<proteinExistence type="predicted"/>
<protein>
    <submittedName>
        <fullName evidence="2">Uncharacterized protein</fullName>
    </submittedName>
</protein>
<comment type="caution">
    <text evidence="2">The sequence shown here is derived from an EMBL/GenBank/DDBJ whole genome shotgun (WGS) entry which is preliminary data.</text>
</comment>
<name>A0ABP3G4G9_9ACTN</name>
<gene>
    <name evidence="2" type="ORF">GCM10010319_09620</name>
</gene>
<dbReference type="EMBL" id="BAAABW010000004">
    <property type="protein sequence ID" value="GAA0335698.1"/>
    <property type="molecule type" value="Genomic_DNA"/>
</dbReference>